<dbReference type="SUPFAM" id="SSF50715">
    <property type="entry name" value="Ribosomal protein L25-like"/>
    <property type="match status" value="1"/>
</dbReference>
<keyword evidence="4 5" id="KW-0687">Ribonucleoprotein</keyword>
<comment type="subunit">
    <text evidence="5">Part of the 50S ribosomal subunit; part of the 5S rRNA/L5/L18/L25 subcomplex. Contacts the 5S rRNA. Binds to the 5S rRNA independently of L5 and L18.</text>
</comment>
<evidence type="ECO:0000256" key="4">
    <source>
        <dbReference type="ARBA" id="ARBA00023274"/>
    </source>
</evidence>
<evidence type="ECO:0000259" key="7">
    <source>
        <dbReference type="Pfam" id="PF01386"/>
    </source>
</evidence>
<dbReference type="InterPro" id="IPR020056">
    <property type="entry name" value="Rbsml_bL25/Gln-tRNA_synth_N"/>
</dbReference>
<comment type="caution">
    <text evidence="9">The sequence shown here is derived from an EMBL/GenBank/DDBJ whole genome shotgun (WGS) entry which is preliminary data.</text>
</comment>
<evidence type="ECO:0000256" key="5">
    <source>
        <dbReference type="HAMAP-Rule" id="MF_01334"/>
    </source>
</evidence>
<evidence type="ECO:0000256" key="1">
    <source>
        <dbReference type="ARBA" id="ARBA00022730"/>
    </source>
</evidence>
<dbReference type="InterPro" id="IPR020057">
    <property type="entry name" value="Ribosomal_bL25_b-dom"/>
</dbReference>
<dbReference type="InterPro" id="IPR001021">
    <property type="entry name" value="Ribosomal_bL25_long"/>
</dbReference>
<comment type="function">
    <text evidence="5">This is one of the proteins that binds to the 5S RNA in the ribosome where it forms part of the central protuberance.</text>
</comment>
<feature type="domain" description="Large ribosomal subunit protein bL25 L25" evidence="7">
    <location>
        <begin position="4"/>
        <end position="89"/>
    </location>
</feature>
<dbReference type="GO" id="GO:0022625">
    <property type="term" value="C:cytosolic large ribosomal subunit"/>
    <property type="evidence" value="ECO:0007669"/>
    <property type="project" value="TreeGrafter"/>
</dbReference>
<dbReference type="InterPro" id="IPR020930">
    <property type="entry name" value="Ribosomal_uL5_bac-type"/>
</dbReference>
<keyword evidence="3 5" id="KW-0689">Ribosomal protein</keyword>
<evidence type="ECO:0000259" key="8">
    <source>
        <dbReference type="Pfam" id="PF14693"/>
    </source>
</evidence>
<dbReference type="Gene3D" id="2.170.120.20">
    <property type="entry name" value="Ribosomal protein L25, beta domain"/>
    <property type="match status" value="1"/>
</dbReference>
<dbReference type="PANTHER" id="PTHR33284">
    <property type="entry name" value="RIBOSOMAL PROTEIN L25/GLN-TRNA SYNTHETASE, ANTI-CODON-BINDING DOMAIN-CONTAINING PROTEIN"/>
    <property type="match status" value="1"/>
</dbReference>
<keyword evidence="2 5" id="KW-0694">RNA-binding</keyword>
<accession>A0A1G2LP40</accession>
<name>A0A1G2LP40_9BACT</name>
<dbReference type="HAMAP" id="MF_01334">
    <property type="entry name" value="Ribosomal_bL25_CTC"/>
    <property type="match status" value="1"/>
</dbReference>
<evidence type="ECO:0000313" key="9">
    <source>
        <dbReference type="EMBL" id="OHA13377.1"/>
    </source>
</evidence>
<dbReference type="Gene3D" id="2.40.240.10">
    <property type="entry name" value="Ribosomal Protein L25, Chain P"/>
    <property type="match status" value="1"/>
</dbReference>
<reference evidence="9 10" key="1">
    <citation type="journal article" date="2016" name="Nat. Commun.">
        <title>Thousands of microbial genomes shed light on interconnected biogeochemical processes in an aquifer system.</title>
        <authorList>
            <person name="Anantharaman K."/>
            <person name="Brown C.T."/>
            <person name="Hug L.A."/>
            <person name="Sharon I."/>
            <person name="Castelle C.J."/>
            <person name="Probst A.J."/>
            <person name="Thomas B.C."/>
            <person name="Singh A."/>
            <person name="Wilkins M.J."/>
            <person name="Karaoz U."/>
            <person name="Brodie E.L."/>
            <person name="Williams K.H."/>
            <person name="Hubbard S.S."/>
            <person name="Banfield J.F."/>
        </authorList>
    </citation>
    <scope>NUCLEOTIDE SEQUENCE [LARGE SCALE GENOMIC DNA]</scope>
</reference>
<dbReference type="InterPro" id="IPR037121">
    <property type="entry name" value="Ribosomal_bL25_C"/>
</dbReference>
<evidence type="ECO:0000256" key="6">
    <source>
        <dbReference type="SAM" id="MobiDB-lite"/>
    </source>
</evidence>
<dbReference type="InterPro" id="IPR029751">
    <property type="entry name" value="Ribosomal_L25_dom"/>
</dbReference>
<evidence type="ECO:0000256" key="2">
    <source>
        <dbReference type="ARBA" id="ARBA00022884"/>
    </source>
</evidence>
<dbReference type="PANTHER" id="PTHR33284:SF1">
    <property type="entry name" value="RIBOSOMAL PROTEIN L25_GLN-TRNA SYNTHETASE, ANTI-CODON-BINDING DOMAIN-CONTAINING PROTEIN"/>
    <property type="match status" value="1"/>
</dbReference>
<dbReference type="Proteomes" id="UP000178302">
    <property type="component" value="Unassembled WGS sequence"/>
</dbReference>
<dbReference type="Pfam" id="PF14693">
    <property type="entry name" value="Ribosomal_TL5_C"/>
    <property type="match status" value="1"/>
</dbReference>
<sequence>MLNLKAENRDIFGKKLKDFRKEGKIPGVVYGKGRESKSVSILLKEFLKVFKESGESEVIELEMNSGKENVLIYNVQKDPVKSVPIHADFLVVDMNKPIHASIPLEFEGVSEVIKLKGGVLVKVIHELGVEALPKDMPHALKVNISKLKTFEDKILVSDIKLPEGVKIDAKNEEVIALAEEPREEAKEEKPTEIDFEKIAVEERGKKKEEEEGEDEEKK</sequence>
<dbReference type="Pfam" id="PF01386">
    <property type="entry name" value="Ribosomal_L25p"/>
    <property type="match status" value="1"/>
</dbReference>
<comment type="similarity">
    <text evidence="5">Belongs to the bacterial ribosomal protein bL25 family. CTC subfamily.</text>
</comment>
<dbReference type="GO" id="GO:0008097">
    <property type="term" value="F:5S rRNA binding"/>
    <property type="evidence" value="ECO:0007669"/>
    <property type="project" value="InterPro"/>
</dbReference>
<dbReference type="EMBL" id="MHQZ01000036">
    <property type="protein sequence ID" value="OHA13377.1"/>
    <property type="molecule type" value="Genomic_DNA"/>
</dbReference>
<evidence type="ECO:0000256" key="3">
    <source>
        <dbReference type="ARBA" id="ARBA00022980"/>
    </source>
</evidence>
<dbReference type="GO" id="GO:0003735">
    <property type="term" value="F:structural constituent of ribosome"/>
    <property type="evidence" value="ECO:0007669"/>
    <property type="project" value="InterPro"/>
</dbReference>
<keyword evidence="1 5" id="KW-0699">rRNA-binding</keyword>
<dbReference type="InterPro" id="IPR011035">
    <property type="entry name" value="Ribosomal_bL25/Gln-tRNA_synth"/>
</dbReference>
<proteinExistence type="inferred from homology"/>
<dbReference type="CDD" id="cd00495">
    <property type="entry name" value="Ribosomal_L25_TL5_CTC"/>
    <property type="match status" value="1"/>
</dbReference>
<feature type="domain" description="Large ribosomal subunit protein bL25 beta" evidence="8">
    <location>
        <begin position="98"/>
        <end position="181"/>
    </location>
</feature>
<organism evidence="9 10">
    <name type="scientific">Candidatus Tagabacteria bacterium RIFCSPLOWO2_01_FULL_39_11</name>
    <dbReference type="NCBI Taxonomy" id="1802295"/>
    <lineage>
        <taxon>Bacteria</taxon>
        <taxon>Candidatus Tagaibacteriota</taxon>
    </lineage>
</organism>
<gene>
    <name evidence="5" type="primary">rplY</name>
    <name evidence="5" type="synonym">ctc</name>
    <name evidence="9" type="ORF">A2909_01755</name>
</gene>
<protein>
    <recommendedName>
        <fullName evidence="5">Large ribosomal subunit protein bL25</fullName>
    </recommendedName>
    <alternativeName>
        <fullName evidence="5">General stress protein CTC</fullName>
    </alternativeName>
</protein>
<dbReference type="AlphaFoldDB" id="A0A1G2LP40"/>
<dbReference type="GO" id="GO:0006412">
    <property type="term" value="P:translation"/>
    <property type="evidence" value="ECO:0007669"/>
    <property type="project" value="UniProtKB-UniRule"/>
</dbReference>
<feature type="region of interest" description="Disordered" evidence="6">
    <location>
        <begin position="180"/>
        <end position="218"/>
    </location>
</feature>
<dbReference type="NCBIfam" id="TIGR00731">
    <property type="entry name" value="bL25_bact_ctc"/>
    <property type="match status" value="1"/>
</dbReference>
<evidence type="ECO:0000313" key="10">
    <source>
        <dbReference type="Proteomes" id="UP000178302"/>
    </source>
</evidence>